<organism evidence="1 2">
    <name type="scientific">Trichinella zimbabwensis</name>
    <dbReference type="NCBI Taxonomy" id="268475"/>
    <lineage>
        <taxon>Eukaryota</taxon>
        <taxon>Metazoa</taxon>
        <taxon>Ecdysozoa</taxon>
        <taxon>Nematoda</taxon>
        <taxon>Enoplea</taxon>
        <taxon>Dorylaimia</taxon>
        <taxon>Trichinellida</taxon>
        <taxon>Trichinellidae</taxon>
        <taxon>Trichinella</taxon>
    </lineage>
</organism>
<protein>
    <submittedName>
        <fullName evidence="1">Uncharacterized protein</fullName>
    </submittedName>
</protein>
<evidence type="ECO:0000313" key="2">
    <source>
        <dbReference type="Proteomes" id="UP000055024"/>
    </source>
</evidence>
<proteinExistence type="predicted"/>
<evidence type="ECO:0000313" key="1">
    <source>
        <dbReference type="EMBL" id="KRZ05346.1"/>
    </source>
</evidence>
<keyword evidence="2" id="KW-1185">Reference proteome</keyword>
<dbReference type="AlphaFoldDB" id="A0A0V1H4F7"/>
<sequence length="85" mass="9990">MTFTFAYVFVPLKIEIIDLRKEKEIPHSSDDSLRFSHDSTISSQRCTCSLHWMLCFVENFLHLNYKCSRSKDRRRFDGTPSVSSP</sequence>
<comment type="caution">
    <text evidence="1">The sequence shown here is derived from an EMBL/GenBank/DDBJ whole genome shotgun (WGS) entry which is preliminary data.</text>
</comment>
<name>A0A0V1H4F7_9BILA</name>
<reference evidence="1 2" key="1">
    <citation type="submission" date="2015-01" db="EMBL/GenBank/DDBJ databases">
        <title>Evolution of Trichinella species and genotypes.</title>
        <authorList>
            <person name="Korhonen P.K."/>
            <person name="Edoardo P."/>
            <person name="Giuseppe L.R."/>
            <person name="Gasser R.B."/>
        </authorList>
    </citation>
    <scope>NUCLEOTIDE SEQUENCE [LARGE SCALE GENOMIC DNA]</scope>
    <source>
        <strain evidence="1">ISS1029</strain>
    </source>
</reference>
<accession>A0A0V1H4F7</accession>
<dbReference type="Proteomes" id="UP000055024">
    <property type="component" value="Unassembled WGS sequence"/>
</dbReference>
<dbReference type="EMBL" id="JYDP01000141">
    <property type="protein sequence ID" value="KRZ05346.1"/>
    <property type="molecule type" value="Genomic_DNA"/>
</dbReference>
<dbReference type="OrthoDB" id="10601742at2759"/>
<gene>
    <name evidence="1" type="ORF">T11_15611</name>
</gene>